<feature type="region of interest" description="Disordered" evidence="10">
    <location>
        <begin position="128"/>
        <end position="174"/>
    </location>
</feature>
<evidence type="ECO:0000256" key="6">
    <source>
        <dbReference type="ARBA" id="ARBA00023159"/>
    </source>
</evidence>
<evidence type="ECO:0000256" key="8">
    <source>
        <dbReference type="ARBA" id="ARBA00023242"/>
    </source>
</evidence>
<keyword evidence="3" id="KW-0597">Phosphoprotein</keyword>
<keyword evidence="6" id="KW-0010">Activator</keyword>
<evidence type="ECO:0000256" key="1">
    <source>
        <dbReference type="ARBA" id="ARBA00004123"/>
    </source>
</evidence>
<dbReference type="InterPro" id="IPR046328">
    <property type="entry name" value="ETS_fam"/>
</dbReference>
<dbReference type="Ensembl" id="ENSPKIT00000038163.1">
    <property type="protein sequence ID" value="ENSPKIP00000013734.1"/>
    <property type="gene ID" value="ENSPKIG00000001051.1"/>
</dbReference>
<organism evidence="12 13">
    <name type="scientific">Paramormyrops kingsleyae</name>
    <dbReference type="NCBI Taxonomy" id="1676925"/>
    <lineage>
        <taxon>Eukaryota</taxon>
        <taxon>Metazoa</taxon>
        <taxon>Chordata</taxon>
        <taxon>Craniata</taxon>
        <taxon>Vertebrata</taxon>
        <taxon>Euteleostomi</taxon>
        <taxon>Actinopterygii</taxon>
        <taxon>Neopterygii</taxon>
        <taxon>Teleostei</taxon>
        <taxon>Osteoglossocephala</taxon>
        <taxon>Osteoglossomorpha</taxon>
        <taxon>Osteoglossiformes</taxon>
        <taxon>Mormyridae</taxon>
        <taxon>Paramormyrops</taxon>
    </lineage>
</organism>
<reference evidence="12" key="1">
    <citation type="submission" date="2025-05" db="UniProtKB">
        <authorList>
            <consortium name="Ensembl"/>
        </authorList>
    </citation>
    <scope>IDENTIFICATION</scope>
</reference>
<evidence type="ECO:0000256" key="5">
    <source>
        <dbReference type="ARBA" id="ARBA00023125"/>
    </source>
</evidence>
<feature type="region of interest" description="Disordered" evidence="10">
    <location>
        <begin position="532"/>
        <end position="553"/>
    </location>
</feature>
<keyword evidence="13" id="KW-1185">Reference proteome</keyword>
<accession>A0A3B3R698</accession>
<dbReference type="Pfam" id="PF00178">
    <property type="entry name" value="Ets"/>
    <property type="match status" value="1"/>
</dbReference>
<dbReference type="InterPro" id="IPR036388">
    <property type="entry name" value="WH-like_DNA-bd_sf"/>
</dbReference>
<dbReference type="InterPro" id="IPR022084">
    <property type="entry name" value="TF_Elf_N"/>
</dbReference>
<dbReference type="AlphaFoldDB" id="A0A3B3R698"/>
<dbReference type="SUPFAM" id="SSF46785">
    <property type="entry name" value="Winged helix' DNA-binding domain"/>
    <property type="match status" value="1"/>
</dbReference>
<evidence type="ECO:0000256" key="10">
    <source>
        <dbReference type="SAM" id="MobiDB-lite"/>
    </source>
</evidence>
<dbReference type="SMART" id="SM00413">
    <property type="entry name" value="ETS"/>
    <property type="match status" value="1"/>
</dbReference>
<dbReference type="STRING" id="1676925.ENSPKIP00000013734"/>
<proteinExistence type="inferred from homology"/>
<evidence type="ECO:0000256" key="2">
    <source>
        <dbReference type="ARBA" id="ARBA00005562"/>
    </source>
</evidence>
<dbReference type="PANTHER" id="PTHR11849">
    <property type="entry name" value="ETS"/>
    <property type="match status" value="1"/>
</dbReference>
<protein>
    <submittedName>
        <fullName evidence="12">ETS-related transcription factor Elf-1-like</fullName>
    </submittedName>
</protein>
<evidence type="ECO:0000256" key="9">
    <source>
        <dbReference type="RuleBase" id="RU004019"/>
    </source>
</evidence>
<keyword evidence="8 9" id="KW-0539">Nucleus</keyword>
<dbReference type="GO" id="GO:0043565">
    <property type="term" value="F:sequence-specific DNA binding"/>
    <property type="evidence" value="ECO:0007669"/>
    <property type="project" value="InterPro"/>
</dbReference>
<dbReference type="InterPro" id="IPR036390">
    <property type="entry name" value="WH_DNA-bd_sf"/>
</dbReference>
<dbReference type="PROSITE" id="PS00346">
    <property type="entry name" value="ETS_DOMAIN_2"/>
    <property type="match status" value="1"/>
</dbReference>
<keyword evidence="4" id="KW-0805">Transcription regulation</keyword>
<dbReference type="Pfam" id="PF12310">
    <property type="entry name" value="Elf-1_N"/>
    <property type="match status" value="1"/>
</dbReference>
<evidence type="ECO:0000256" key="4">
    <source>
        <dbReference type="ARBA" id="ARBA00023015"/>
    </source>
</evidence>
<dbReference type="PROSITE" id="PS50061">
    <property type="entry name" value="ETS_DOMAIN_3"/>
    <property type="match status" value="1"/>
</dbReference>
<keyword evidence="5 9" id="KW-0238">DNA-binding</keyword>
<evidence type="ECO:0000313" key="13">
    <source>
        <dbReference type="Proteomes" id="UP000261540"/>
    </source>
</evidence>
<sequence>MTAAVGNSELAFEFVSGCIDSVQQLSDPSVFPAVIVEEVPNSHLLSYSDLTCEQPASGGLDPAVGAEDPGVHGGGVTFTVGNSDETMEPIEGAEALLRMDSSRGLFDEEHMAHPFALCSSGVAAAVKSPRGAGGKVGQSAVARAATQQPGRKKGRRPRQPRPESPTPELQIKKRNKDGRGNTLYLWEFLMALLQDRSTCPRYIKWTHREKGIFKLVDSKAVSRLWGRHKNKPDMNYESMGRALRYYYQRGILAKVEGQRLVYQFTEMPKNLVWIDDEEQSDGSRLVDVKTFPESPIQTPPVPKSSSKSDTQKTRVKGPRAKLKCVPANASDRVLDLQQAGDGQAGRPLGLIQQHHLPIVSAEMMRTLQNIQSVQPGQNGSVFRTVQLLESLQYAQERDVDCGNLQGETVQPVNFLASQAQLPMVLSTENQPIQTLTLQTVPRIVLANQDESGGLATSPSFFLQTYPSLQPVAVIMENITSDDHSKSQEKSVLSTSLPLAGGVSLTAFIGGQQLASQTSGTAITSVISALEDRPTEKLEMEDTESERQMGMKSETPGVVVLSDAWVGLEGSKQDPA</sequence>
<dbReference type="Gene3D" id="1.10.10.10">
    <property type="entry name" value="Winged helix-like DNA-binding domain superfamily/Winged helix DNA-binding domain"/>
    <property type="match status" value="1"/>
</dbReference>
<dbReference type="GO" id="GO:0005634">
    <property type="term" value="C:nucleus"/>
    <property type="evidence" value="ECO:0007669"/>
    <property type="project" value="UniProtKB-SubCell"/>
</dbReference>
<dbReference type="OrthoDB" id="8196042at2759"/>
<dbReference type="PRINTS" id="PR00454">
    <property type="entry name" value="ETSDOMAIN"/>
</dbReference>
<comment type="subcellular location">
    <subcellularLocation>
        <location evidence="1 9">Nucleus</location>
    </subcellularLocation>
</comment>
<dbReference type="KEGG" id="pki:111855596"/>
<evidence type="ECO:0000256" key="7">
    <source>
        <dbReference type="ARBA" id="ARBA00023163"/>
    </source>
</evidence>
<feature type="compositionally biased region" description="Basic and acidic residues" evidence="10">
    <location>
        <begin position="532"/>
        <end position="548"/>
    </location>
</feature>
<dbReference type="GO" id="GO:0045893">
    <property type="term" value="P:positive regulation of DNA-templated transcription"/>
    <property type="evidence" value="ECO:0007669"/>
    <property type="project" value="UniProtKB-ARBA"/>
</dbReference>
<dbReference type="FunFam" id="1.10.10.10:FF:000066">
    <property type="entry name" value="ETS-related transcription factor Elf-2 isoform X1"/>
    <property type="match status" value="1"/>
</dbReference>
<feature type="region of interest" description="Disordered" evidence="10">
    <location>
        <begin position="289"/>
        <end position="319"/>
    </location>
</feature>
<dbReference type="Ensembl" id="ENSPKIT00000038143.1">
    <property type="protein sequence ID" value="ENSPKIP00000013714.1"/>
    <property type="gene ID" value="ENSPKIG00000001051.1"/>
</dbReference>
<feature type="compositionally biased region" description="Basic residues" evidence="10">
    <location>
        <begin position="150"/>
        <end position="159"/>
    </location>
</feature>
<dbReference type="GO" id="GO:0000981">
    <property type="term" value="F:DNA-binding transcription factor activity, RNA polymerase II-specific"/>
    <property type="evidence" value="ECO:0007669"/>
    <property type="project" value="TreeGrafter"/>
</dbReference>
<evidence type="ECO:0000259" key="11">
    <source>
        <dbReference type="PROSITE" id="PS50061"/>
    </source>
</evidence>
<dbReference type="GeneTree" id="ENSGT00940000157039"/>
<name>A0A3B3R698_9TELE</name>
<keyword evidence="7" id="KW-0804">Transcription</keyword>
<evidence type="ECO:0000256" key="3">
    <source>
        <dbReference type="ARBA" id="ARBA00022553"/>
    </source>
</evidence>
<dbReference type="InterPro" id="IPR000418">
    <property type="entry name" value="Ets_dom"/>
</dbReference>
<feature type="domain" description="ETS" evidence="11">
    <location>
        <begin position="183"/>
        <end position="265"/>
    </location>
</feature>
<dbReference type="GO" id="GO:0030154">
    <property type="term" value="P:cell differentiation"/>
    <property type="evidence" value="ECO:0007669"/>
    <property type="project" value="TreeGrafter"/>
</dbReference>
<comment type="similarity">
    <text evidence="2 9">Belongs to the ETS family.</text>
</comment>
<evidence type="ECO:0000313" key="12">
    <source>
        <dbReference type="Ensembl" id="ENSPKIP00000013714.1"/>
    </source>
</evidence>
<dbReference type="Proteomes" id="UP000261540">
    <property type="component" value="Unplaced"/>
</dbReference>
<dbReference type="PANTHER" id="PTHR11849:SF156">
    <property type="entry name" value="ETS-RELATED TRANSCRIPTION FACTOR ELF-1"/>
    <property type="match status" value="1"/>
</dbReference>